<dbReference type="Gene3D" id="3.30.428.10">
    <property type="entry name" value="HIT-like"/>
    <property type="match status" value="1"/>
</dbReference>
<dbReference type="OrthoDB" id="9799145at2"/>
<evidence type="ECO:0000259" key="2">
    <source>
        <dbReference type="PROSITE" id="PS51084"/>
    </source>
</evidence>
<name>A0A410GDX6_9BURK</name>
<dbReference type="InterPro" id="IPR026026">
    <property type="entry name" value="HIT_Hint"/>
</dbReference>
<accession>A0A410GDX6</accession>
<evidence type="ECO:0000256" key="1">
    <source>
        <dbReference type="PROSITE-ProRule" id="PRU00464"/>
    </source>
</evidence>
<dbReference type="InterPro" id="IPR036265">
    <property type="entry name" value="HIT-like_sf"/>
</dbReference>
<dbReference type="RefSeq" id="WP_128355505.1">
    <property type="nucleotide sequence ID" value="NZ_CP022987.1"/>
</dbReference>
<dbReference type="AlphaFoldDB" id="A0A410GDX6"/>
<protein>
    <submittedName>
        <fullName evidence="3">Diadenosine tetraphosphate hydrolase</fullName>
    </submittedName>
</protein>
<organism evidence="3 4">
    <name type="scientific">Pollutimonas thiosulfatoxidans</name>
    <dbReference type="NCBI Taxonomy" id="2028345"/>
    <lineage>
        <taxon>Bacteria</taxon>
        <taxon>Pseudomonadati</taxon>
        <taxon>Pseudomonadota</taxon>
        <taxon>Betaproteobacteria</taxon>
        <taxon>Burkholderiales</taxon>
        <taxon>Alcaligenaceae</taxon>
        <taxon>Pollutimonas</taxon>
    </lineage>
</organism>
<sequence length="150" mass="16963">MTTLANCPLCQSNAEDVLWRSSQLRVIAVNDSDHPGFTRVIWNGHVSEMTELGPQQRHELMQAVWAVERVQRQILQPDKVNLAALGNVVPHLHWHVIPRWMVDTHFPEPIWAAPPSRTVADQQAWQERRAAISAQLAAYRDALQAALAVL</sequence>
<gene>
    <name evidence="3" type="ORF">CKA81_12230</name>
</gene>
<dbReference type="KEGG" id="pus:CKA81_12230"/>
<keyword evidence="3" id="KW-0378">Hydrolase</keyword>
<dbReference type="Proteomes" id="UP000283474">
    <property type="component" value="Chromosome"/>
</dbReference>
<dbReference type="PROSITE" id="PS51084">
    <property type="entry name" value="HIT_2"/>
    <property type="match status" value="1"/>
</dbReference>
<reference evidence="3 4" key="1">
    <citation type="submission" date="2017-08" db="EMBL/GenBank/DDBJ databases">
        <authorList>
            <person name="Park S.-J."/>
            <person name="Kim H."/>
        </authorList>
    </citation>
    <scope>NUCLEOTIDE SEQUENCE [LARGE SCALE GENOMIC DNA]</scope>
    <source>
        <strain evidence="4">ye3</strain>
    </source>
</reference>
<feature type="domain" description="HIT" evidence="2">
    <location>
        <begin position="5"/>
        <end position="106"/>
    </location>
</feature>
<dbReference type="EMBL" id="CP022987">
    <property type="protein sequence ID" value="QAA94507.1"/>
    <property type="molecule type" value="Genomic_DNA"/>
</dbReference>
<dbReference type="InterPro" id="IPR011146">
    <property type="entry name" value="HIT-like"/>
</dbReference>
<dbReference type="PIRSF" id="PIRSF000714">
    <property type="entry name" value="HIT"/>
    <property type="match status" value="1"/>
</dbReference>
<evidence type="ECO:0000313" key="3">
    <source>
        <dbReference type="EMBL" id="QAA94507.1"/>
    </source>
</evidence>
<dbReference type="SUPFAM" id="SSF54197">
    <property type="entry name" value="HIT-like"/>
    <property type="match status" value="1"/>
</dbReference>
<evidence type="ECO:0000313" key="4">
    <source>
        <dbReference type="Proteomes" id="UP000283474"/>
    </source>
</evidence>
<feature type="short sequence motif" description="Histidine triad motif" evidence="1">
    <location>
        <begin position="91"/>
        <end position="95"/>
    </location>
</feature>
<dbReference type="Pfam" id="PF01230">
    <property type="entry name" value="HIT"/>
    <property type="match status" value="1"/>
</dbReference>
<dbReference type="GO" id="GO:0016787">
    <property type="term" value="F:hydrolase activity"/>
    <property type="evidence" value="ECO:0007669"/>
    <property type="project" value="UniProtKB-KW"/>
</dbReference>
<keyword evidence="4" id="KW-1185">Reference proteome</keyword>
<proteinExistence type="predicted"/>